<keyword evidence="3" id="KW-1185">Reference proteome</keyword>
<protein>
    <submittedName>
        <fullName evidence="2">Uncharacterized protein</fullName>
    </submittedName>
</protein>
<evidence type="ECO:0000313" key="3">
    <source>
        <dbReference type="Proteomes" id="UP001595528"/>
    </source>
</evidence>
<feature type="region of interest" description="Disordered" evidence="1">
    <location>
        <begin position="234"/>
        <end position="274"/>
    </location>
</feature>
<organism evidence="2 3">
    <name type="scientific">Marinibaculum pumilum</name>
    <dbReference type="NCBI Taxonomy" id="1766165"/>
    <lineage>
        <taxon>Bacteria</taxon>
        <taxon>Pseudomonadati</taxon>
        <taxon>Pseudomonadota</taxon>
        <taxon>Alphaproteobacteria</taxon>
        <taxon>Rhodospirillales</taxon>
        <taxon>Rhodospirillaceae</taxon>
        <taxon>Marinibaculum</taxon>
    </lineage>
</organism>
<evidence type="ECO:0000313" key="2">
    <source>
        <dbReference type="EMBL" id="MFC3231264.1"/>
    </source>
</evidence>
<dbReference type="Proteomes" id="UP001595528">
    <property type="component" value="Unassembled WGS sequence"/>
</dbReference>
<proteinExistence type="predicted"/>
<name>A0ABV7L9V8_9PROT</name>
<sequence>MINDSRAAVSMWTRLKYNLLPGDEDRRRVTAKDLGLPLSAVRWSRGDLEYLRPSGLWAKAVPAIGDAPLFENDDPLDMLAHPGRSFGQWRDMHRRIGFALDSGLGEILPGIGGTLAGAYMLGWPPDPKRALAGNVLGAAATDWARQLFGHSIFLPEQIPAPDWLNIAGHGFAGVGGEVTARLLRGLLAKALKDEDLRELAAWGVSELGMAGVEAPAEAAGRWASDVWQALERSAGDPMAAGSLPPRPRRPGLSQRQRWRHGKAAGSLNERLGSR</sequence>
<comment type="caution">
    <text evidence="2">The sequence shown here is derived from an EMBL/GenBank/DDBJ whole genome shotgun (WGS) entry which is preliminary data.</text>
</comment>
<dbReference type="EMBL" id="JBHRTR010000054">
    <property type="protein sequence ID" value="MFC3231264.1"/>
    <property type="molecule type" value="Genomic_DNA"/>
</dbReference>
<dbReference type="RefSeq" id="WP_379906731.1">
    <property type="nucleotide sequence ID" value="NZ_JBHRTR010000054.1"/>
</dbReference>
<reference evidence="3" key="1">
    <citation type="journal article" date="2019" name="Int. J. Syst. Evol. Microbiol.">
        <title>The Global Catalogue of Microorganisms (GCM) 10K type strain sequencing project: providing services to taxonomists for standard genome sequencing and annotation.</title>
        <authorList>
            <consortium name="The Broad Institute Genomics Platform"/>
            <consortium name="The Broad Institute Genome Sequencing Center for Infectious Disease"/>
            <person name="Wu L."/>
            <person name="Ma J."/>
        </authorList>
    </citation>
    <scope>NUCLEOTIDE SEQUENCE [LARGE SCALE GENOMIC DNA]</scope>
    <source>
        <strain evidence="3">KCTC 42964</strain>
    </source>
</reference>
<gene>
    <name evidence="2" type="ORF">ACFOGJ_28710</name>
</gene>
<evidence type="ECO:0000256" key="1">
    <source>
        <dbReference type="SAM" id="MobiDB-lite"/>
    </source>
</evidence>
<accession>A0ABV7L9V8</accession>